<feature type="transmembrane region" description="Helical" evidence="7">
    <location>
        <begin position="92"/>
        <end position="111"/>
    </location>
</feature>
<dbReference type="PANTHER" id="PTHR43009:SF6">
    <property type="entry name" value="HOMOGENTISATE PHYTYLTRANSFERASE 1, CHLOROPLASTIC"/>
    <property type="match status" value="1"/>
</dbReference>
<comment type="caution">
    <text evidence="8">The sequence shown here is derived from an EMBL/GenBank/DDBJ whole genome shotgun (WGS) entry which is preliminary data.</text>
</comment>
<gene>
    <name evidence="8" type="primary">HPT1_12</name>
    <name evidence="8" type="ORF">PIB30_068617</name>
</gene>
<evidence type="ECO:0000313" key="9">
    <source>
        <dbReference type="Proteomes" id="UP001341840"/>
    </source>
</evidence>
<dbReference type="GO" id="GO:0016757">
    <property type="term" value="F:glycosyltransferase activity"/>
    <property type="evidence" value="ECO:0007669"/>
    <property type="project" value="UniProtKB-KW"/>
</dbReference>
<dbReference type="InterPro" id="IPR000537">
    <property type="entry name" value="UbiA_prenyltransferase"/>
</dbReference>
<proteinExistence type="inferred from homology"/>
<name>A0ABU6ZLN0_9FABA</name>
<feature type="transmembrane region" description="Helical" evidence="7">
    <location>
        <begin position="140"/>
        <end position="166"/>
    </location>
</feature>
<evidence type="ECO:0000313" key="8">
    <source>
        <dbReference type="EMBL" id="MED6222872.1"/>
    </source>
</evidence>
<dbReference type="Proteomes" id="UP001341840">
    <property type="component" value="Unassembled WGS sequence"/>
</dbReference>
<keyword evidence="3" id="KW-0808">Transferase</keyword>
<feature type="transmembrane region" description="Helical" evidence="7">
    <location>
        <begin position="59"/>
        <end position="80"/>
    </location>
</feature>
<evidence type="ECO:0000256" key="7">
    <source>
        <dbReference type="SAM" id="Phobius"/>
    </source>
</evidence>
<dbReference type="Gene3D" id="1.20.120.1780">
    <property type="entry name" value="UbiA prenyltransferase"/>
    <property type="match status" value="1"/>
</dbReference>
<comment type="similarity">
    <text evidence="2">Belongs to the UbiA prenyltransferase family.</text>
</comment>
<dbReference type="Pfam" id="PF01040">
    <property type="entry name" value="UbiA"/>
    <property type="match status" value="1"/>
</dbReference>
<evidence type="ECO:0000256" key="4">
    <source>
        <dbReference type="ARBA" id="ARBA00022692"/>
    </source>
</evidence>
<sequence length="403" mass="45036">MNNHTIAKIQEISESDEEDSIGLSWMVGSKPLFWTVIVSTALMSAYSVNLPLMRWKRSIILTTLSCGITLLLSFTIGPFLHMKTFVLKKAPSFPRSMLVGSLVMGCFYVIITISKDLADVEGDKAAGLKNLAIRLGVKQVFWLCISLIQMAYGIAITLGALSPVLWSKFVTESNEPRLVLEAAARALTRHLKVTVRPCSSLLQKLQLLLDLLRRSTILTAPRVFNPLRFLIRPARVTHHPTRYAVWFPTRVSPPPDPLLCPVRLVSADVYSCVVQTLPLVQGLLMWPLTWPLTWHFSVGPSLRFFRVLFPSLPSPIPVILNGSNYGHWVEAMRDFLKGRKLWRYVTGDVVCPVKSTVITTSIDGTSKSTEVVEKEFVEKLEVGIVRIIGLLLGFATLPLQVFI</sequence>
<dbReference type="PANTHER" id="PTHR43009">
    <property type="entry name" value="HOMOGENTISATE SOLANESYLTRANSFERASE, CHLOROPLASTIC"/>
    <property type="match status" value="1"/>
</dbReference>
<keyword evidence="8" id="KW-0328">Glycosyltransferase</keyword>
<organism evidence="8 9">
    <name type="scientific">Stylosanthes scabra</name>
    <dbReference type="NCBI Taxonomy" id="79078"/>
    <lineage>
        <taxon>Eukaryota</taxon>
        <taxon>Viridiplantae</taxon>
        <taxon>Streptophyta</taxon>
        <taxon>Embryophyta</taxon>
        <taxon>Tracheophyta</taxon>
        <taxon>Spermatophyta</taxon>
        <taxon>Magnoliopsida</taxon>
        <taxon>eudicotyledons</taxon>
        <taxon>Gunneridae</taxon>
        <taxon>Pentapetalae</taxon>
        <taxon>rosids</taxon>
        <taxon>fabids</taxon>
        <taxon>Fabales</taxon>
        <taxon>Fabaceae</taxon>
        <taxon>Papilionoideae</taxon>
        <taxon>50 kb inversion clade</taxon>
        <taxon>dalbergioids sensu lato</taxon>
        <taxon>Dalbergieae</taxon>
        <taxon>Pterocarpus clade</taxon>
        <taxon>Stylosanthes</taxon>
    </lineage>
</organism>
<evidence type="ECO:0000256" key="6">
    <source>
        <dbReference type="ARBA" id="ARBA00023136"/>
    </source>
</evidence>
<keyword evidence="5 7" id="KW-1133">Transmembrane helix</keyword>
<keyword evidence="4 7" id="KW-0812">Transmembrane</keyword>
<protein>
    <submittedName>
        <fullName evidence="8">Hypoxanthine-guanine phosphoribosyltransferase</fullName>
    </submittedName>
</protein>
<evidence type="ECO:0000256" key="2">
    <source>
        <dbReference type="ARBA" id="ARBA00005985"/>
    </source>
</evidence>
<evidence type="ECO:0000256" key="1">
    <source>
        <dbReference type="ARBA" id="ARBA00004508"/>
    </source>
</evidence>
<dbReference type="EMBL" id="JASCZI010272599">
    <property type="protein sequence ID" value="MED6222872.1"/>
    <property type="molecule type" value="Genomic_DNA"/>
</dbReference>
<keyword evidence="6 7" id="KW-0472">Membrane</keyword>
<evidence type="ECO:0000256" key="3">
    <source>
        <dbReference type="ARBA" id="ARBA00022679"/>
    </source>
</evidence>
<feature type="transmembrane region" description="Helical" evidence="7">
    <location>
        <begin position="32"/>
        <end position="52"/>
    </location>
</feature>
<evidence type="ECO:0000256" key="5">
    <source>
        <dbReference type="ARBA" id="ARBA00022989"/>
    </source>
</evidence>
<reference evidence="8 9" key="1">
    <citation type="journal article" date="2023" name="Plants (Basel)">
        <title>Bridging the Gap: Combining Genomics and Transcriptomics Approaches to Understand Stylosanthes scabra, an Orphan Legume from the Brazilian Caatinga.</title>
        <authorList>
            <person name="Ferreira-Neto J.R.C."/>
            <person name="da Silva M.D."/>
            <person name="Binneck E."/>
            <person name="de Melo N.F."/>
            <person name="da Silva R.H."/>
            <person name="de Melo A.L.T.M."/>
            <person name="Pandolfi V."/>
            <person name="Bustamante F.O."/>
            <person name="Brasileiro-Vidal A.C."/>
            <person name="Benko-Iseppon A.M."/>
        </authorList>
    </citation>
    <scope>NUCLEOTIDE SEQUENCE [LARGE SCALE GENOMIC DNA]</scope>
    <source>
        <tissue evidence="8">Leaves</tissue>
    </source>
</reference>
<keyword evidence="9" id="KW-1185">Reference proteome</keyword>
<accession>A0ABU6ZLN0</accession>
<comment type="subcellular location">
    <subcellularLocation>
        <location evidence="1">Plastid</location>
        <location evidence="1">Chloroplast membrane</location>
        <topology evidence="1">Multi-pass membrane protein</topology>
    </subcellularLocation>
</comment>